<accession>A0ABW9B2B3</accession>
<reference evidence="1 2" key="1">
    <citation type="journal article" date="2024" name="Chem. Sci.">
        <title>Discovery of megapolipeptins by genome mining of a Burkholderiales bacteria collection.</title>
        <authorList>
            <person name="Paulo B.S."/>
            <person name="Recchia M.J.J."/>
            <person name="Lee S."/>
            <person name="Fergusson C.H."/>
            <person name="Romanowski S.B."/>
            <person name="Hernandez A."/>
            <person name="Krull N."/>
            <person name="Liu D.Y."/>
            <person name="Cavanagh H."/>
            <person name="Bos A."/>
            <person name="Gray C.A."/>
            <person name="Murphy B.T."/>
            <person name="Linington R.G."/>
            <person name="Eustaquio A.S."/>
        </authorList>
    </citation>
    <scope>NUCLEOTIDE SEQUENCE [LARGE SCALE GENOMIC DNA]</scope>
    <source>
        <strain evidence="1 2">RL17-350-BIC-A</strain>
    </source>
</reference>
<dbReference type="RefSeq" id="WP_408180832.1">
    <property type="nucleotide sequence ID" value="NZ_JAQQEZ010000038.1"/>
</dbReference>
<evidence type="ECO:0000313" key="2">
    <source>
        <dbReference type="Proteomes" id="UP001629230"/>
    </source>
</evidence>
<protein>
    <submittedName>
        <fullName evidence="1">Uncharacterized protein</fullName>
    </submittedName>
</protein>
<dbReference type="Proteomes" id="UP001629230">
    <property type="component" value="Unassembled WGS sequence"/>
</dbReference>
<dbReference type="EMBL" id="JAQQEZ010000038">
    <property type="protein sequence ID" value="MFM0006273.1"/>
    <property type="molecule type" value="Genomic_DNA"/>
</dbReference>
<evidence type="ECO:0000313" key="1">
    <source>
        <dbReference type="EMBL" id="MFM0006273.1"/>
    </source>
</evidence>
<keyword evidence="2" id="KW-1185">Reference proteome</keyword>
<proteinExistence type="predicted"/>
<comment type="caution">
    <text evidence="1">The sequence shown here is derived from an EMBL/GenBank/DDBJ whole genome shotgun (WGS) entry which is preliminary data.</text>
</comment>
<organism evidence="1 2">
    <name type="scientific">Paraburkholderia dipogonis</name>
    <dbReference type="NCBI Taxonomy" id="1211383"/>
    <lineage>
        <taxon>Bacteria</taxon>
        <taxon>Pseudomonadati</taxon>
        <taxon>Pseudomonadota</taxon>
        <taxon>Betaproteobacteria</taxon>
        <taxon>Burkholderiales</taxon>
        <taxon>Burkholderiaceae</taxon>
        <taxon>Paraburkholderia</taxon>
    </lineage>
</organism>
<gene>
    <name evidence="1" type="ORF">PQR57_35465</name>
</gene>
<sequence>MAEKLTPYDPASALVNDEEIAFFIADAQKTGDAVFIAKALDVAARARPRLPALRNVPVIERDGRPPYMRLLDILPPFQSEFRAALRGSACPVIDGEGEYAWVSDWIDWLEGRFPRW</sequence>
<name>A0ABW9B2B3_9BURK</name>